<dbReference type="GeneID" id="20676444"/>
<evidence type="ECO:0000313" key="2">
    <source>
        <dbReference type="Proteomes" id="UP000030671"/>
    </source>
</evidence>
<dbReference type="HOGENOM" id="CLU_047431_0_0_1"/>
<dbReference type="eggNOG" id="ENOG502RUZX">
    <property type="taxonomic scope" value="Eukaryota"/>
</dbReference>
<dbReference type="InterPro" id="IPR043504">
    <property type="entry name" value="Peptidase_S1_PA_chymotrypsin"/>
</dbReference>
<sequence length="396" mass="43474">MVKKFDIPEELQDSSWTGNAPDVVSPPGLKFANLNLVENWTVKLEFHVNGALTTGSGFFVNFPDCAYDVVLTAAHNLISPAGTLSSDLTVLLADGTRVPATNFRVSDAYKVQQTPVDDYGAILLPRAPSGVPRDGYPFSMRLAFEDAFKGSIYVSGYRADTQPGQPKTSSGACVGCYAEQLEYKAGTEQGISGSPVWIEYQGLQTAVAIHNRRPERARGGSRGSRLSPKLLREVFVWASVGEYGVELSAQASIATRALLPARGLYLSFPEDFPFARVRLGSGTKLDVLPAYATSETVLYAMMTVDRKWVTFNPAKGELVLSERMRDGSLFKKANVKLKKKAMRIVVESGGKSYQLRVQGTRIRKADGENAESSEVSMVEYPMENDKAFTEFWFESR</sequence>
<dbReference type="AlphaFoldDB" id="W4JWB0"/>
<evidence type="ECO:0000313" key="1">
    <source>
        <dbReference type="EMBL" id="ETW77754.1"/>
    </source>
</evidence>
<name>W4JWB0_HETIT</name>
<proteinExistence type="predicted"/>
<protein>
    <recommendedName>
        <fullName evidence="3">Serine protease</fullName>
    </recommendedName>
</protein>
<dbReference type="InterPro" id="IPR009003">
    <property type="entry name" value="Peptidase_S1_PA"/>
</dbReference>
<dbReference type="OrthoDB" id="5367135at2759"/>
<dbReference type="SUPFAM" id="SSF50494">
    <property type="entry name" value="Trypsin-like serine proteases"/>
    <property type="match status" value="1"/>
</dbReference>
<reference evidence="1 2" key="1">
    <citation type="journal article" date="2012" name="New Phytol.">
        <title>Insight into trade-off between wood decay and parasitism from the genome of a fungal forest pathogen.</title>
        <authorList>
            <person name="Olson A."/>
            <person name="Aerts A."/>
            <person name="Asiegbu F."/>
            <person name="Belbahri L."/>
            <person name="Bouzid O."/>
            <person name="Broberg A."/>
            <person name="Canback B."/>
            <person name="Coutinho P.M."/>
            <person name="Cullen D."/>
            <person name="Dalman K."/>
            <person name="Deflorio G."/>
            <person name="van Diepen L.T."/>
            <person name="Dunand C."/>
            <person name="Duplessis S."/>
            <person name="Durling M."/>
            <person name="Gonthier P."/>
            <person name="Grimwood J."/>
            <person name="Fossdal C.G."/>
            <person name="Hansson D."/>
            <person name="Henrissat B."/>
            <person name="Hietala A."/>
            <person name="Himmelstrand K."/>
            <person name="Hoffmeister D."/>
            <person name="Hogberg N."/>
            <person name="James T.Y."/>
            <person name="Karlsson M."/>
            <person name="Kohler A."/>
            <person name="Kues U."/>
            <person name="Lee Y.H."/>
            <person name="Lin Y.C."/>
            <person name="Lind M."/>
            <person name="Lindquist E."/>
            <person name="Lombard V."/>
            <person name="Lucas S."/>
            <person name="Lunden K."/>
            <person name="Morin E."/>
            <person name="Murat C."/>
            <person name="Park J."/>
            <person name="Raffaello T."/>
            <person name="Rouze P."/>
            <person name="Salamov A."/>
            <person name="Schmutz J."/>
            <person name="Solheim H."/>
            <person name="Stahlberg J."/>
            <person name="Velez H."/>
            <person name="de Vries R.P."/>
            <person name="Wiebenga A."/>
            <person name="Woodward S."/>
            <person name="Yakovlev I."/>
            <person name="Garbelotto M."/>
            <person name="Martin F."/>
            <person name="Grigoriev I.V."/>
            <person name="Stenlid J."/>
        </authorList>
    </citation>
    <scope>NUCLEOTIDE SEQUENCE [LARGE SCALE GENOMIC DNA]</scope>
    <source>
        <strain evidence="1 2">TC 32-1</strain>
    </source>
</reference>
<accession>W4JWB0</accession>
<dbReference type="RefSeq" id="XP_009549789.1">
    <property type="nucleotide sequence ID" value="XM_009551494.1"/>
</dbReference>
<dbReference type="EMBL" id="KI925462">
    <property type="protein sequence ID" value="ETW77754.1"/>
    <property type="molecule type" value="Genomic_DNA"/>
</dbReference>
<dbReference type="Proteomes" id="UP000030671">
    <property type="component" value="Unassembled WGS sequence"/>
</dbReference>
<dbReference type="Gene3D" id="2.40.10.10">
    <property type="entry name" value="Trypsin-like serine proteases"/>
    <property type="match status" value="2"/>
</dbReference>
<dbReference type="STRING" id="747525.W4JWB0"/>
<organism evidence="1 2">
    <name type="scientific">Heterobasidion irregulare (strain TC 32-1)</name>
    <dbReference type="NCBI Taxonomy" id="747525"/>
    <lineage>
        <taxon>Eukaryota</taxon>
        <taxon>Fungi</taxon>
        <taxon>Dikarya</taxon>
        <taxon>Basidiomycota</taxon>
        <taxon>Agaricomycotina</taxon>
        <taxon>Agaricomycetes</taxon>
        <taxon>Russulales</taxon>
        <taxon>Bondarzewiaceae</taxon>
        <taxon>Heterobasidion</taxon>
        <taxon>Heterobasidion annosum species complex</taxon>
    </lineage>
</organism>
<gene>
    <name evidence="1" type="ORF">HETIRDRAFT_453887</name>
</gene>
<keyword evidence="2" id="KW-1185">Reference proteome</keyword>
<evidence type="ECO:0008006" key="3">
    <source>
        <dbReference type="Google" id="ProtNLM"/>
    </source>
</evidence>
<dbReference type="KEGG" id="hir:HETIRDRAFT_453887"/>
<dbReference type="InParanoid" id="W4JWB0"/>